<protein>
    <submittedName>
        <fullName evidence="1">Uncharacterized protein</fullName>
    </submittedName>
</protein>
<evidence type="ECO:0000313" key="2">
    <source>
        <dbReference type="Proteomes" id="UP001314205"/>
    </source>
</evidence>
<dbReference type="GO" id="GO:0003676">
    <property type="term" value="F:nucleic acid binding"/>
    <property type="evidence" value="ECO:0007669"/>
    <property type="project" value="InterPro"/>
</dbReference>
<sequence length="145" mass="16943">MLAYNTSVHSTTHYTPHELMFGSKPYIPNSIYNESLGATYPDYVRMLQNRLKHSREKALDFIRKSKESSKSYYDTHTRPVKYKVGECVYIKNHLRLRKALSPLWKGPYKIVKVHSNNTLTLLINRRHVTHHFDQVKPASEIGSNL</sequence>
<dbReference type="Proteomes" id="UP001314205">
    <property type="component" value="Unassembled WGS sequence"/>
</dbReference>
<gene>
    <name evidence="1" type="ORF">PARMNEM_LOCUS1918</name>
</gene>
<comment type="caution">
    <text evidence="1">The sequence shown here is derived from an EMBL/GenBank/DDBJ whole genome shotgun (WGS) entry which is preliminary data.</text>
</comment>
<dbReference type="EMBL" id="CAVLGL010000013">
    <property type="protein sequence ID" value="CAK1580066.1"/>
    <property type="molecule type" value="Genomic_DNA"/>
</dbReference>
<name>A0AAV1KEB1_9NEOP</name>
<evidence type="ECO:0000313" key="1">
    <source>
        <dbReference type="EMBL" id="CAK1580066.1"/>
    </source>
</evidence>
<dbReference type="Gene3D" id="2.30.30.850">
    <property type="match status" value="1"/>
</dbReference>
<proteinExistence type="predicted"/>
<dbReference type="InterPro" id="IPR036397">
    <property type="entry name" value="RNaseH_sf"/>
</dbReference>
<dbReference type="AlphaFoldDB" id="A0AAV1KEB1"/>
<accession>A0AAV1KEB1</accession>
<dbReference type="Gene3D" id="3.30.420.10">
    <property type="entry name" value="Ribonuclease H-like superfamily/Ribonuclease H"/>
    <property type="match status" value="1"/>
</dbReference>
<organism evidence="1 2">
    <name type="scientific">Parnassius mnemosyne</name>
    <name type="common">clouded apollo</name>
    <dbReference type="NCBI Taxonomy" id="213953"/>
    <lineage>
        <taxon>Eukaryota</taxon>
        <taxon>Metazoa</taxon>
        <taxon>Ecdysozoa</taxon>
        <taxon>Arthropoda</taxon>
        <taxon>Hexapoda</taxon>
        <taxon>Insecta</taxon>
        <taxon>Pterygota</taxon>
        <taxon>Neoptera</taxon>
        <taxon>Endopterygota</taxon>
        <taxon>Lepidoptera</taxon>
        <taxon>Glossata</taxon>
        <taxon>Ditrysia</taxon>
        <taxon>Papilionoidea</taxon>
        <taxon>Papilionidae</taxon>
        <taxon>Parnassiinae</taxon>
        <taxon>Parnassini</taxon>
        <taxon>Parnassius</taxon>
        <taxon>Driopa</taxon>
    </lineage>
</organism>
<keyword evidence="2" id="KW-1185">Reference proteome</keyword>
<reference evidence="1 2" key="1">
    <citation type="submission" date="2023-11" db="EMBL/GenBank/DDBJ databases">
        <authorList>
            <person name="Hedman E."/>
            <person name="Englund M."/>
            <person name="Stromberg M."/>
            <person name="Nyberg Akerstrom W."/>
            <person name="Nylinder S."/>
            <person name="Jareborg N."/>
            <person name="Kallberg Y."/>
            <person name="Kronander E."/>
        </authorList>
    </citation>
    <scope>NUCLEOTIDE SEQUENCE [LARGE SCALE GENOMIC DNA]</scope>
</reference>